<protein>
    <submittedName>
        <fullName evidence="1">Uncharacterized protein</fullName>
    </submittedName>
</protein>
<gene>
    <name evidence="1" type="ORF">B2J93_6357</name>
</gene>
<dbReference type="InParanoid" id="A0A218YYA2"/>
<reference evidence="1 2" key="1">
    <citation type="submission" date="2017-04" db="EMBL/GenBank/DDBJ databases">
        <title>Draft genome sequence of Marssonina coronaria NL1: causal agent of apple blotch.</title>
        <authorList>
            <person name="Cheng Q."/>
        </authorList>
    </citation>
    <scope>NUCLEOTIDE SEQUENCE [LARGE SCALE GENOMIC DNA]</scope>
    <source>
        <strain evidence="1 2">NL1</strain>
    </source>
</reference>
<name>A0A218YYA2_9HELO</name>
<sequence length="332" mass="36452">MDSNLECATFHPSPTEDRQLLAEQFSGTAPPPPTPEEHAFDQASVTSIPDSQSLGSLLAELLNQGRLPACIHADGCAFKISEIQEEVPDAASAVECAQVPAALTLLDVKGVIAQEIAVLQIFLQRQLNEMSKNFSSGINNVSEIRTLHLEIKQLQNYSDLFIRNQEKLLYATFNKIHSNLKHLEHLHSIDAGRIIALEKKILQSMVTENKILDCVVRLEEKLGKVDAGSIDKPKALNISAFQDAEDKTIDGASPEDLERIASQRKEVVGPSFDSDRCVELSASGLLPPRERLETLNKDRVGESKAPLVMTRGPDGEEYNVAASMVRLNLDPL</sequence>
<evidence type="ECO:0000313" key="1">
    <source>
        <dbReference type="EMBL" id="OWP00807.1"/>
    </source>
</evidence>
<dbReference type="EMBL" id="MZNU01000307">
    <property type="protein sequence ID" value="OWP00807.1"/>
    <property type="molecule type" value="Genomic_DNA"/>
</dbReference>
<accession>A0A218YYA2</accession>
<evidence type="ECO:0000313" key="2">
    <source>
        <dbReference type="Proteomes" id="UP000242519"/>
    </source>
</evidence>
<proteinExistence type="predicted"/>
<comment type="caution">
    <text evidence="1">The sequence shown here is derived from an EMBL/GenBank/DDBJ whole genome shotgun (WGS) entry which is preliminary data.</text>
</comment>
<keyword evidence="2" id="KW-1185">Reference proteome</keyword>
<dbReference type="Proteomes" id="UP000242519">
    <property type="component" value="Unassembled WGS sequence"/>
</dbReference>
<organism evidence="1 2">
    <name type="scientific">Diplocarpon coronariae</name>
    <dbReference type="NCBI Taxonomy" id="2795749"/>
    <lineage>
        <taxon>Eukaryota</taxon>
        <taxon>Fungi</taxon>
        <taxon>Dikarya</taxon>
        <taxon>Ascomycota</taxon>
        <taxon>Pezizomycotina</taxon>
        <taxon>Leotiomycetes</taxon>
        <taxon>Helotiales</taxon>
        <taxon>Drepanopezizaceae</taxon>
        <taxon>Diplocarpon</taxon>
    </lineage>
</organism>
<dbReference type="AlphaFoldDB" id="A0A218YYA2"/>